<feature type="transmembrane region" description="Helical" evidence="5">
    <location>
        <begin position="64"/>
        <end position="84"/>
    </location>
</feature>
<evidence type="ECO:0000256" key="4">
    <source>
        <dbReference type="ARBA" id="ARBA00023136"/>
    </source>
</evidence>
<dbReference type="InterPro" id="IPR037185">
    <property type="entry name" value="EmrE-like"/>
</dbReference>
<evidence type="ECO:0000313" key="7">
    <source>
        <dbReference type="EMBL" id="MDU0353786.1"/>
    </source>
</evidence>
<evidence type="ECO:0000256" key="1">
    <source>
        <dbReference type="ARBA" id="ARBA00004141"/>
    </source>
</evidence>
<evidence type="ECO:0000256" key="5">
    <source>
        <dbReference type="SAM" id="Phobius"/>
    </source>
</evidence>
<dbReference type="InterPro" id="IPR050638">
    <property type="entry name" value="AA-Vitamin_Transporters"/>
</dbReference>
<feature type="transmembrane region" description="Helical" evidence="5">
    <location>
        <begin position="120"/>
        <end position="138"/>
    </location>
</feature>
<dbReference type="Proteomes" id="UP001247805">
    <property type="component" value="Unassembled WGS sequence"/>
</dbReference>
<evidence type="ECO:0000256" key="3">
    <source>
        <dbReference type="ARBA" id="ARBA00022989"/>
    </source>
</evidence>
<dbReference type="Pfam" id="PF00892">
    <property type="entry name" value="EamA"/>
    <property type="match status" value="2"/>
</dbReference>
<feature type="transmembrane region" description="Helical" evidence="5">
    <location>
        <begin position="210"/>
        <end position="228"/>
    </location>
</feature>
<dbReference type="Gene3D" id="1.10.3730.20">
    <property type="match status" value="1"/>
</dbReference>
<feature type="transmembrane region" description="Helical" evidence="5">
    <location>
        <begin position="144"/>
        <end position="166"/>
    </location>
</feature>
<evidence type="ECO:0000256" key="2">
    <source>
        <dbReference type="ARBA" id="ARBA00022692"/>
    </source>
</evidence>
<feature type="transmembrane region" description="Helical" evidence="5">
    <location>
        <begin position="30"/>
        <end position="52"/>
    </location>
</feature>
<keyword evidence="8" id="KW-1185">Reference proteome</keyword>
<feature type="transmembrane region" description="Helical" evidence="5">
    <location>
        <begin position="90"/>
        <end position="113"/>
    </location>
</feature>
<name>A0ABU3SUW5_9ALTE</name>
<dbReference type="InterPro" id="IPR000620">
    <property type="entry name" value="EamA_dom"/>
</dbReference>
<accession>A0ABU3SUW5</accession>
<feature type="transmembrane region" description="Helical" evidence="5">
    <location>
        <begin position="265"/>
        <end position="285"/>
    </location>
</feature>
<reference evidence="7 8" key="1">
    <citation type="submission" date="2023-10" db="EMBL/GenBank/DDBJ databases">
        <title>Glaciecola aquimarina strain GGW-M5 nov., isolated from a coastal seawater.</title>
        <authorList>
            <person name="Bayburt H."/>
            <person name="Kim J.M."/>
            <person name="Choi B.J."/>
            <person name="Jeon C.O."/>
        </authorList>
    </citation>
    <scope>NUCLEOTIDE SEQUENCE [LARGE SCALE GENOMIC DNA]</scope>
    <source>
        <strain evidence="7 8">KCTC 32108</strain>
    </source>
</reference>
<dbReference type="PANTHER" id="PTHR32322:SF9">
    <property type="entry name" value="AMINO-ACID METABOLITE EFFLUX PUMP-RELATED"/>
    <property type="match status" value="1"/>
</dbReference>
<comment type="subcellular location">
    <subcellularLocation>
        <location evidence="1">Membrane</location>
        <topology evidence="1">Multi-pass membrane protein</topology>
    </subcellularLocation>
</comment>
<proteinExistence type="predicted"/>
<gene>
    <name evidence="7" type="ORF">RS130_07465</name>
</gene>
<dbReference type="EMBL" id="JAWDIO010000002">
    <property type="protein sequence ID" value="MDU0353786.1"/>
    <property type="molecule type" value="Genomic_DNA"/>
</dbReference>
<protein>
    <submittedName>
        <fullName evidence="7">DMT family transporter</fullName>
    </submittedName>
</protein>
<dbReference type="SUPFAM" id="SSF103481">
    <property type="entry name" value="Multidrug resistance efflux transporter EmrE"/>
    <property type="match status" value="2"/>
</dbReference>
<keyword evidence="2 5" id="KW-0812">Transmembrane</keyword>
<organism evidence="7 8">
    <name type="scientific">Paraglaciecola aquimarina</name>
    <dbReference type="NCBI Taxonomy" id="1235557"/>
    <lineage>
        <taxon>Bacteria</taxon>
        <taxon>Pseudomonadati</taxon>
        <taxon>Pseudomonadota</taxon>
        <taxon>Gammaproteobacteria</taxon>
        <taxon>Alteromonadales</taxon>
        <taxon>Alteromonadaceae</taxon>
        <taxon>Paraglaciecola</taxon>
    </lineage>
</organism>
<feature type="transmembrane region" description="Helical" evidence="5">
    <location>
        <begin position="178"/>
        <end position="198"/>
    </location>
</feature>
<dbReference type="RefSeq" id="WP_316025436.1">
    <property type="nucleotide sequence ID" value="NZ_JAWDIO010000002.1"/>
</dbReference>
<evidence type="ECO:0000313" key="8">
    <source>
        <dbReference type="Proteomes" id="UP001247805"/>
    </source>
</evidence>
<sequence>MQIKHFLELLILSAVWGASFLFMRTTTGEFGPIMLVTLRSGIAALALLPFFIYKKLLPEFTSQWRAILFVGLTNTAIPFCLFSYSTFHLGAGYASILNATAPMFGALVGFFWLKDNLPRIAIFGLGLGFTGVLLLSLSKTSEDVGNVFLPTIAALSATFLYGLAACYSKKYLQGISSLTIAAGSQYFAVLALLPVSFFFWPETNPSTESWLQVVALALFCTAFAYILYFRLIANVGAERAITVAYLVPVFGVMWGVIFLQEKVTISMSVGASLVLFGVALTTGVIKLTKPNKGLV</sequence>
<evidence type="ECO:0000259" key="6">
    <source>
        <dbReference type="Pfam" id="PF00892"/>
    </source>
</evidence>
<feature type="domain" description="EamA" evidence="6">
    <location>
        <begin position="10"/>
        <end position="136"/>
    </location>
</feature>
<feature type="transmembrane region" description="Helical" evidence="5">
    <location>
        <begin position="7"/>
        <end position="24"/>
    </location>
</feature>
<keyword evidence="3 5" id="KW-1133">Transmembrane helix</keyword>
<comment type="caution">
    <text evidence="7">The sequence shown here is derived from an EMBL/GenBank/DDBJ whole genome shotgun (WGS) entry which is preliminary data.</text>
</comment>
<feature type="domain" description="EamA" evidence="6">
    <location>
        <begin position="152"/>
        <end position="282"/>
    </location>
</feature>
<keyword evidence="4 5" id="KW-0472">Membrane</keyword>
<dbReference type="PANTHER" id="PTHR32322">
    <property type="entry name" value="INNER MEMBRANE TRANSPORTER"/>
    <property type="match status" value="1"/>
</dbReference>
<feature type="transmembrane region" description="Helical" evidence="5">
    <location>
        <begin position="240"/>
        <end position="259"/>
    </location>
</feature>